<evidence type="ECO:0000256" key="1">
    <source>
        <dbReference type="SAM" id="MobiDB-lite"/>
    </source>
</evidence>
<keyword evidence="3" id="KW-1185">Reference proteome</keyword>
<reference evidence="2 3" key="1">
    <citation type="journal article" date="2018" name="Front. Microbiol.">
        <title>Genome-Wide Analysis of Corynespora cassiicola Leaf Fall Disease Putative Effectors.</title>
        <authorList>
            <person name="Lopez D."/>
            <person name="Ribeiro S."/>
            <person name="Label P."/>
            <person name="Fumanal B."/>
            <person name="Venisse J.S."/>
            <person name="Kohler A."/>
            <person name="de Oliveira R.R."/>
            <person name="Labutti K."/>
            <person name="Lipzen A."/>
            <person name="Lail K."/>
            <person name="Bauer D."/>
            <person name="Ohm R.A."/>
            <person name="Barry K.W."/>
            <person name="Spatafora J."/>
            <person name="Grigoriev I.V."/>
            <person name="Martin F.M."/>
            <person name="Pujade-Renaud V."/>
        </authorList>
    </citation>
    <scope>NUCLEOTIDE SEQUENCE [LARGE SCALE GENOMIC DNA]</scope>
    <source>
        <strain evidence="2 3">Philippines</strain>
    </source>
</reference>
<dbReference type="AlphaFoldDB" id="A0A2T2PCU2"/>
<evidence type="ECO:0000313" key="2">
    <source>
        <dbReference type="EMBL" id="PSN75481.1"/>
    </source>
</evidence>
<gene>
    <name evidence="2" type="ORF">BS50DRAFT_41075</name>
</gene>
<protein>
    <submittedName>
        <fullName evidence="2">Uncharacterized protein</fullName>
    </submittedName>
</protein>
<accession>A0A2T2PCU2</accession>
<dbReference type="EMBL" id="KZ678128">
    <property type="protein sequence ID" value="PSN75481.1"/>
    <property type="molecule type" value="Genomic_DNA"/>
</dbReference>
<feature type="compositionally biased region" description="Basic and acidic residues" evidence="1">
    <location>
        <begin position="37"/>
        <end position="49"/>
    </location>
</feature>
<organism evidence="2 3">
    <name type="scientific">Corynespora cassiicola Philippines</name>
    <dbReference type="NCBI Taxonomy" id="1448308"/>
    <lineage>
        <taxon>Eukaryota</taxon>
        <taxon>Fungi</taxon>
        <taxon>Dikarya</taxon>
        <taxon>Ascomycota</taxon>
        <taxon>Pezizomycotina</taxon>
        <taxon>Dothideomycetes</taxon>
        <taxon>Pleosporomycetidae</taxon>
        <taxon>Pleosporales</taxon>
        <taxon>Corynesporascaceae</taxon>
        <taxon>Corynespora</taxon>
    </lineage>
</organism>
<name>A0A2T2PCU2_CORCC</name>
<proteinExistence type="predicted"/>
<sequence>MGLVQGLAWRVSRSGGGGRSGSGFAEGDCSVGGGWREGGREREGEDRDGIGVMGDGRVAGDGFERVREGGRGAAFVVRHGLPRWGEGTVVSRLRVGYIWHLLRGRWRW</sequence>
<evidence type="ECO:0000313" key="3">
    <source>
        <dbReference type="Proteomes" id="UP000240883"/>
    </source>
</evidence>
<feature type="region of interest" description="Disordered" evidence="1">
    <location>
        <begin position="13"/>
        <end position="51"/>
    </location>
</feature>
<dbReference type="Proteomes" id="UP000240883">
    <property type="component" value="Unassembled WGS sequence"/>
</dbReference>